<name>A0ABR4LDN1_9EURO</name>
<dbReference type="SUPFAM" id="SSF56112">
    <property type="entry name" value="Protein kinase-like (PK-like)"/>
    <property type="match status" value="1"/>
</dbReference>
<dbReference type="EMBL" id="JBFXLQ010000064">
    <property type="protein sequence ID" value="KAL2862642.1"/>
    <property type="molecule type" value="Genomic_DNA"/>
</dbReference>
<keyword evidence="4" id="KW-1185">Reference proteome</keyword>
<comment type="caution">
    <text evidence="3">The sequence shown here is derived from an EMBL/GenBank/DDBJ whole genome shotgun (WGS) entry which is preliminary data.</text>
</comment>
<dbReference type="GeneID" id="98146723"/>
<dbReference type="InterPro" id="IPR000719">
    <property type="entry name" value="Prot_kinase_dom"/>
</dbReference>
<proteinExistence type="predicted"/>
<feature type="region of interest" description="Disordered" evidence="1">
    <location>
        <begin position="340"/>
        <end position="362"/>
    </location>
</feature>
<dbReference type="Proteomes" id="UP001610432">
    <property type="component" value="Unassembled WGS sequence"/>
</dbReference>
<dbReference type="InterPro" id="IPR011009">
    <property type="entry name" value="Kinase-like_dom_sf"/>
</dbReference>
<dbReference type="PROSITE" id="PS50011">
    <property type="entry name" value="PROTEIN_KINASE_DOM"/>
    <property type="match status" value="1"/>
</dbReference>
<evidence type="ECO:0000313" key="4">
    <source>
        <dbReference type="Proteomes" id="UP001610432"/>
    </source>
</evidence>
<accession>A0ABR4LDN1</accession>
<dbReference type="RefSeq" id="XP_070881621.1">
    <property type="nucleotide sequence ID" value="XM_071031651.1"/>
</dbReference>
<protein>
    <recommendedName>
        <fullName evidence="2">Protein kinase domain-containing protein</fullName>
    </recommendedName>
</protein>
<reference evidence="3 4" key="1">
    <citation type="submission" date="2024-07" db="EMBL/GenBank/DDBJ databases">
        <title>Section-level genome sequencing and comparative genomics of Aspergillus sections Usti and Cavernicolus.</title>
        <authorList>
            <consortium name="Lawrence Berkeley National Laboratory"/>
            <person name="Nybo J.L."/>
            <person name="Vesth T.C."/>
            <person name="Theobald S."/>
            <person name="Frisvad J.C."/>
            <person name="Larsen T.O."/>
            <person name="Kjaerboelling I."/>
            <person name="Rothschild-Mancinelli K."/>
            <person name="Lyhne E.K."/>
            <person name="Kogle M.E."/>
            <person name="Barry K."/>
            <person name="Clum A."/>
            <person name="Na H."/>
            <person name="Ledsgaard L."/>
            <person name="Lin J."/>
            <person name="Lipzen A."/>
            <person name="Kuo A."/>
            <person name="Riley R."/>
            <person name="Mondo S."/>
            <person name="Labutti K."/>
            <person name="Haridas S."/>
            <person name="Pangalinan J."/>
            <person name="Salamov A.A."/>
            <person name="Simmons B.A."/>
            <person name="Magnuson J.K."/>
            <person name="Chen J."/>
            <person name="Drula E."/>
            <person name="Henrissat B."/>
            <person name="Wiebenga A."/>
            <person name="Lubbers R.J."/>
            <person name="Gomes A.C."/>
            <person name="Macurrencykelacurrency M.R."/>
            <person name="Stajich J."/>
            <person name="Grigoriev I.V."/>
            <person name="Mortensen U.H."/>
            <person name="De Vries R.P."/>
            <person name="Baker S.E."/>
            <person name="Andersen M.R."/>
        </authorList>
    </citation>
    <scope>NUCLEOTIDE SEQUENCE [LARGE SCALE GENOMIC DNA]</scope>
    <source>
        <strain evidence="3 4">CBS 449.75</strain>
    </source>
</reference>
<feature type="domain" description="Protein kinase" evidence="2">
    <location>
        <begin position="148"/>
        <end position="362"/>
    </location>
</feature>
<dbReference type="Gene3D" id="1.10.510.10">
    <property type="entry name" value="Transferase(Phosphotransferase) domain 1"/>
    <property type="match status" value="1"/>
</dbReference>
<evidence type="ECO:0000313" key="3">
    <source>
        <dbReference type="EMBL" id="KAL2862642.1"/>
    </source>
</evidence>
<organism evidence="3 4">
    <name type="scientific">Aspergillus lucknowensis</name>
    <dbReference type="NCBI Taxonomy" id="176173"/>
    <lineage>
        <taxon>Eukaryota</taxon>
        <taxon>Fungi</taxon>
        <taxon>Dikarya</taxon>
        <taxon>Ascomycota</taxon>
        <taxon>Pezizomycotina</taxon>
        <taxon>Eurotiomycetes</taxon>
        <taxon>Eurotiomycetidae</taxon>
        <taxon>Eurotiales</taxon>
        <taxon>Aspergillaceae</taxon>
        <taxon>Aspergillus</taxon>
        <taxon>Aspergillus subgen. Nidulantes</taxon>
    </lineage>
</organism>
<sequence>MSSSAVELTSYPEDQDYLVHGTPERSSRSQTLIYHTEGNLWWVKVTPIGTIASILDDAEKQPASKREQRKLFQSFVARIKYKLLPLLADTMTEVILEESMAGLEVEFDSGKSNATKSPNTSLRRQVPEDPLRTVYPSCDEFPSFKEINNKELTSAMGITNGVFWVNNNGMQYVLKIVNRPLYQPRDTDVIRKELENLDGVAVSTNPDMTSGRSKRPLVVAGILLRAYTRGSLQQVVAEHHVAKYSWTQWAVQIGTALICLHEAEKSHMDIKPLNVLDAKRNAVLIDISGIGGNSFSAIASQTRDDPEAKILNQVAVCLMESNCQTRMGLSTAISRLAGAGVHRGPSRGRGQEQTIGPKLLTR</sequence>
<evidence type="ECO:0000256" key="1">
    <source>
        <dbReference type="SAM" id="MobiDB-lite"/>
    </source>
</evidence>
<evidence type="ECO:0000259" key="2">
    <source>
        <dbReference type="PROSITE" id="PS50011"/>
    </source>
</evidence>
<gene>
    <name evidence="3" type="ORF">BJX67DRAFT_375148</name>
</gene>